<keyword evidence="1" id="KW-0472">Membrane</keyword>
<keyword evidence="1" id="KW-0812">Transmembrane</keyword>
<organism evidence="2 3">
    <name type="scientific">Blastopirellula marina</name>
    <dbReference type="NCBI Taxonomy" id="124"/>
    <lineage>
        <taxon>Bacteria</taxon>
        <taxon>Pseudomonadati</taxon>
        <taxon>Planctomycetota</taxon>
        <taxon>Planctomycetia</taxon>
        <taxon>Pirellulales</taxon>
        <taxon>Pirellulaceae</taxon>
        <taxon>Blastopirellula</taxon>
    </lineage>
</organism>
<dbReference type="EMBL" id="PUIB01000026">
    <property type="protein sequence ID" value="PQO27894.1"/>
    <property type="molecule type" value="Genomic_DNA"/>
</dbReference>
<dbReference type="InterPro" id="IPR008620">
    <property type="entry name" value="FixH"/>
</dbReference>
<dbReference type="Pfam" id="PF05751">
    <property type="entry name" value="FixH"/>
    <property type="match status" value="1"/>
</dbReference>
<evidence type="ECO:0000256" key="1">
    <source>
        <dbReference type="SAM" id="Phobius"/>
    </source>
</evidence>
<reference evidence="2 3" key="1">
    <citation type="submission" date="2018-02" db="EMBL/GenBank/DDBJ databases">
        <title>Comparative genomes isolates from brazilian mangrove.</title>
        <authorList>
            <person name="Araujo J.E."/>
            <person name="Taketani R.G."/>
            <person name="Silva M.C.P."/>
            <person name="Loureco M.V."/>
            <person name="Andreote F.D."/>
        </authorList>
    </citation>
    <scope>NUCLEOTIDE SEQUENCE [LARGE SCALE GENOMIC DNA]</scope>
    <source>
        <strain evidence="2 3">NAP PRIS-MGV</strain>
    </source>
</reference>
<feature type="transmembrane region" description="Helical" evidence="1">
    <location>
        <begin position="25"/>
        <end position="50"/>
    </location>
</feature>
<comment type="caution">
    <text evidence="2">The sequence shown here is derived from an EMBL/GenBank/DDBJ whole genome shotgun (WGS) entry which is preliminary data.</text>
</comment>
<sequence>MSTVRPLDATQTQPDNGDKEALSGIFWGGMIIGLLVLQIAMSVGAAIFAVNSGSNDVVPDYYQKAIHFDQLKTSESVTVTQES</sequence>
<dbReference type="RefSeq" id="WP_105359095.1">
    <property type="nucleotide sequence ID" value="NZ_PUIB01000026.1"/>
</dbReference>
<proteinExistence type="predicted"/>
<evidence type="ECO:0000313" key="3">
    <source>
        <dbReference type="Proteomes" id="UP000239388"/>
    </source>
</evidence>
<keyword evidence="1" id="KW-1133">Transmembrane helix</keyword>
<gene>
    <name evidence="2" type="ORF">C5Y98_26580</name>
</gene>
<accession>A0A2S8F7I8</accession>
<name>A0A2S8F7I8_9BACT</name>
<evidence type="ECO:0000313" key="2">
    <source>
        <dbReference type="EMBL" id="PQO27894.1"/>
    </source>
</evidence>
<dbReference type="OrthoDB" id="288113at2"/>
<evidence type="ECO:0008006" key="4">
    <source>
        <dbReference type="Google" id="ProtNLM"/>
    </source>
</evidence>
<dbReference type="AlphaFoldDB" id="A0A2S8F7I8"/>
<dbReference type="Proteomes" id="UP000239388">
    <property type="component" value="Unassembled WGS sequence"/>
</dbReference>
<protein>
    <recommendedName>
        <fullName evidence="4">Nitrogen fixation protein FixH</fullName>
    </recommendedName>
</protein>